<comment type="catalytic activity">
    <reaction evidence="7 10">
        <text>4-methyl-5-(2-phosphooxyethyl)-thiazole + 4-amino-2-methyl-5-(diphosphooxymethyl)pyrimidine + H(+) = thiamine phosphate + diphosphate</text>
        <dbReference type="Rhea" id="RHEA:22328"/>
        <dbReference type="ChEBI" id="CHEBI:15378"/>
        <dbReference type="ChEBI" id="CHEBI:33019"/>
        <dbReference type="ChEBI" id="CHEBI:37575"/>
        <dbReference type="ChEBI" id="CHEBI:57841"/>
        <dbReference type="ChEBI" id="CHEBI:58296"/>
        <dbReference type="EC" id="2.5.1.3"/>
    </reaction>
</comment>
<feature type="binding site" evidence="10">
    <location>
        <position position="107"/>
    </location>
    <ligand>
        <name>4-amino-2-methyl-5-(diphosphooxymethyl)pyrimidine</name>
        <dbReference type="ChEBI" id="CHEBI:57841"/>
    </ligand>
</feature>
<keyword evidence="5" id="KW-0460">Magnesium</keyword>
<feature type="binding site" evidence="10">
    <location>
        <position position="164"/>
    </location>
    <ligand>
        <name>2-[(2R,5Z)-2-carboxy-4-methylthiazol-5(2H)-ylidene]ethyl phosphate</name>
        <dbReference type="ChEBI" id="CHEBI:62899"/>
    </ligand>
</feature>
<dbReference type="PANTHER" id="PTHR20857">
    <property type="entry name" value="THIAMINE-PHOSPHATE PYROPHOSPHORYLASE"/>
    <property type="match status" value="1"/>
</dbReference>
<comment type="similarity">
    <text evidence="10">Belongs to the thiamine-phosphate synthase family.</text>
</comment>
<comment type="catalytic activity">
    <reaction evidence="8 10">
        <text>2-(2-carboxy-4-methylthiazol-5-yl)ethyl phosphate + 4-amino-2-methyl-5-(diphosphooxymethyl)pyrimidine + 2 H(+) = thiamine phosphate + CO2 + diphosphate</text>
        <dbReference type="Rhea" id="RHEA:47848"/>
        <dbReference type="ChEBI" id="CHEBI:15378"/>
        <dbReference type="ChEBI" id="CHEBI:16526"/>
        <dbReference type="ChEBI" id="CHEBI:33019"/>
        <dbReference type="ChEBI" id="CHEBI:37575"/>
        <dbReference type="ChEBI" id="CHEBI:57841"/>
        <dbReference type="ChEBI" id="CHEBI:62890"/>
        <dbReference type="EC" id="2.5.1.3"/>
    </reaction>
</comment>
<sequence>MVGKVPELLVISDRHQARHDLEQIAERTFSAGLRNFMLRDKDLANTERRALAERLCELACRHLGRVLINGDWSLAAEVDAAGVHLQHPGDIPLARAALGDAAVIGVSAHSRKDIVAAAAEGADYATLSPVFATESKPGYGPALELDGLRRMTDGIAPPVLALGGVTAANARDCLSAGATGLAVMGEVMRAEAPEETVRQLLQAIRGSAPGTA</sequence>
<comment type="catalytic activity">
    <reaction evidence="9 10">
        <text>2-[(2R,5Z)-2-carboxy-4-methylthiazol-5(2H)-ylidene]ethyl phosphate + 4-amino-2-methyl-5-(diphosphooxymethyl)pyrimidine + 2 H(+) = thiamine phosphate + CO2 + diphosphate</text>
        <dbReference type="Rhea" id="RHEA:47844"/>
        <dbReference type="ChEBI" id="CHEBI:15378"/>
        <dbReference type="ChEBI" id="CHEBI:16526"/>
        <dbReference type="ChEBI" id="CHEBI:33019"/>
        <dbReference type="ChEBI" id="CHEBI:37575"/>
        <dbReference type="ChEBI" id="CHEBI:57841"/>
        <dbReference type="ChEBI" id="CHEBI:62899"/>
        <dbReference type="EC" id="2.5.1.3"/>
    </reaction>
</comment>
<evidence type="ECO:0000256" key="9">
    <source>
        <dbReference type="ARBA" id="ARBA00047883"/>
    </source>
</evidence>
<evidence type="ECO:0000256" key="10">
    <source>
        <dbReference type="HAMAP-Rule" id="MF_00097"/>
    </source>
</evidence>
<evidence type="ECO:0000256" key="3">
    <source>
        <dbReference type="ARBA" id="ARBA00022679"/>
    </source>
</evidence>
<evidence type="ECO:0000259" key="11">
    <source>
        <dbReference type="Pfam" id="PF02581"/>
    </source>
</evidence>
<gene>
    <name evidence="10" type="primary">thiE</name>
    <name evidence="12" type="ORF">ACFOW6_16865</name>
</gene>
<feature type="binding site" evidence="10">
    <location>
        <position position="69"/>
    </location>
    <ligand>
        <name>4-amino-2-methyl-5-(diphosphooxymethyl)pyrimidine</name>
        <dbReference type="ChEBI" id="CHEBI:57841"/>
    </ligand>
</feature>
<feature type="binding site" evidence="10">
    <location>
        <begin position="133"/>
        <end position="135"/>
    </location>
    <ligand>
        <name>2-[(2R,5Z)-2-carboxy-4-methylthiazol-5(2H)-ylidene]ethyl phosphate</name>
        <dbReference type="ChEBI" id="CHEBI:62899"/>
    </ligand>
</feature>
<dbReference type="Pfam" id="PF02581">
    <property type="entry name" value="TMP-TENI"/>
    <property type="match status" value="1"/>
</dbReference>
<comment type="caution">
    <text evidence="10">Lacks conserved residue(s) required for the propagation of feature annotation.</text>
</comment>
<dbReference type="HAMAP" id="MF_00097">
    <property type="entry name" value="TMP_synthase"/>
    <property type="match status" value="1"/>
</dbReference>
<dbReference type="RefSeq" id="WP_382423597.1">
    <property type="nucleotide sequence ID" value="NZ_JBHSCW010000011.1"/>
</dbReference>
<protein>
    <recommendedName>
        <fullName evidence="10">Thiamine-phosphate synthase</fullName>
        <shortName evidence="10">TP synthase</shortName>
        <shortName evidence="10">TPS</shortName>
        <ecNumber evidence="10">2.5.1.3</ecNumber>
    </recommendedName>
    <alternativeName>
        <fullName evidence="10">Thiamine-phosphate pyrophosphorylase</fullName>
        <shortName evidence="10">TMP pyrophosphorylase</shortName>
        <shortName evidence="10">TMP-PPase</shortName>
    </alternativeName>
</protein>
<dbReference type="EC" id="2.5.1.3" evidence="10"/>
<evidence type="ECO:0000256" key="6">
    <source>
        <dbReference type="ARBA" id="ARBA00022977"/>
    </source>
</evidence>
<comment type="caution">
    <text evidence="12">The sequence shown here is derived from an EMBL/GenBank/DDBJ whole genome shotgun (WGS) entry which is preliminary data.</text>
</comment>
<evidence type="ECO:0000313" key="12">
    <source>
        <dbReference type="EMBL" id="MFC4353222.1"/>
    </source>
</evidence>
<dbReference type="Proteomes" id="UP001595799">
    <property type="component" value="Unassembled WGS sequence"/>
</dbReference>
<feature type="domain" description="Thiamine phosphate synthase/TenI" evidence="11">
    <location>
        <begin position="8"/>
        <end position="186"/>
    </location>
</feature>
<feature type="binding site" evidence="10">
    <location>
        <position position="136"/>
    </location>
    <ligand>
        <name>4-amino-2-methyl-5-(diphosphooxymethyl)pyrimidine</name>
        <dbReference type="ChEBI" id="CHEBI:57841"/>
    </ligand>
</feature>
<comment type="cofactor">
    <cofactor evidence="1">
        <name>Mg(2+)</name>
        <dbReference type="ChEBI" id="CHEBI:18420"/>
    </cofactor>
</comment>
<evidence type="ECO:0000256" key="5">
    <source>
        <dbReference type="ARBA" id="ARBA00022842"/>
    </source>
</evidence>
<dbReference type="InterPro" id="IPR034291">
    <property type="entry name" value="TMP_synthase"/>
</dbReference>
<dbReference type="EMBL" id="JBHSCW010000011">
    <property type="protein sequence ID" value="MFC4353222.1"/>
    <property type="molecule type" value="Genomic_DNA"/>
</dbReference>
<comment type="function">
    <text evidence="10">Condenses 4-methyl-5-(beta-hydroxyethyl)thiazole monophosphate (THZ-P) and 2-methyl-4-amino-5-hydroxymethyl pyrimidine pyrophosphate (HMP-PP) to form thiamine monophosphate (TMP).</text>
</comment>
<keyword evidence="4" id="KW-0479">Metal-binding</keyword>
<keyword evidence="6 10" id="KW-0784">Thiamine biosynthesis</keyword>
<reference evidence="13" key="1">
    <citation type="journal article" date="2019" name="Int. J. Syst. Evol. Microbiol.">
        <title>The Global Catalogue of Microorganisms (GCM) 10K type strain sequencing project: providing services to taxonomists for standard genome sequencing and annotation.</title>
        <authorList>
            <consortium name="The Broad Institute Genomics Platform"/>
            <consortium name="The Broad Institute Genome Sequencing Center for Infectious Disease"/>
            <person name="Wu L."/>
            <person name="Ma J."/>
        </authorList>
    </citation>
    <scope>NUCLEOTIDE SEQUENCE [LARGE SCALE GENOMIC DNA]</scope>
    <source>
        <strain evidence="13">CECT 8472</strain>
    </source>
</reference>
<dbReference type="PANTHER" id="PTHR20857:SF15">
    <property type="entry name" value="THIAMINE-PHOSPHATE SYNTHASE"/>
    <property type="match status" value="1"/>
</dbReference>
<keyword evidence="13" id="KW-1185">Reference proteome</keyword>
<evidence type="ECO:0000313" key="13">
    <source>
        <dbReference type="Proteomes" id="UP001595799"/>
    </source>
</evidence>
<organism evidence="12 13">
    <name type="scientific">Fodinicurvata halophila</name>
    <dbReference type="NCBI Taxonomy" id="1419723"/>
    <lineage>
        <taxon>Bacteria</taxon>
        <taxon>Pseudomonadati</taxon>
        <taxon>Pseudomonadota</taxon>
        <taxon>Alphaproteobacteria</taxon>
        <taxon>Rhodospirillales</taxon>
        <taxon>Rhodovibrionaceae</taxon>
        <taxon>Fodinicurvata</taxon>
    </lineage>
</organism>
<dbReference type="CDD" id="cd00564">
    <property type="entry name" value="TMP_TenI"/>
    <property type="match status" value="1"/>
</dbReference>
<evidence type="ECO:0000256" key="2">
    <source>
        <dbReference type="ARBA" id="ARBA00005165"/>
    </source>
</evidence>
<evidence type="ECO:0000256" key="4">
    <source>
        <dbReference type="ARBA" id="ARBA00022723"/>
    </source>
</evidence>
<comment type="pathway">
    <text evidence="2 10">Cofactor biosynthesis; thiamine diphosphate biosynthesis; thiamine phosphate from 4-amino-2-methyl-5-diphosphomethylpyrimidine and 4-methyl-5-(2-phosphoethyl)-thiazole: step 1/1.</text>
</comment>
<evidence type="ECO:0000256" key="1">
    <source>
        <dbReference type="ARBA" id="ARBA00001946"/>
    </source>
</evidence>
<evidence type="ECO:0000256" key="8">
    <source>
        <dbReference type="ARBA" id="ARBA00047851"/>
    </source>
</evidence>
<evidence type="ECO:0000256" key="7">
    <source>
        <dbReference type="ARBA" id="ARBA00047334"/>
    </source>
</evidence>
<accession>A0ABV8UPM8</accession>
<keyword evidence="3 10" id="KW-0808">Transferase</keyword>
<dbReference type="SUPFAM" id="SSF51391">
    <property type="entry name" value="Thiamin phosphate synthase"/>
    <property type="match status" value="1"/>
</dbReference>
<dbReference type="InterPro" id="IPR013785">
    <property type="entry name" value="Aldolase_TIM"/>
</dbReference>
<dbReference type="InterPro" id="IPR022998">
    <property type="entry name" value="ThiamineP_synth_TenI"/>
</dbReference>
<dbReference type="Gene3D" id="3.20.20.70">
    <property type="entry name" value="Aldolase class I"/>
    <property type="match status" value="1"/>
</dbReference>
<name>A0ABV8UPM8_9PROT</name>
<dbReference type="InterPro" id="IPR036206">
    <property type="entry name" value="ThiamineP_synth_sf"/>
</dbReference>
<proteinExistence type="inferred from homology"/>